<dbReference type="PROSITE" id="PS51318">
    <property type="entry name" value="TAT"/>
    <property type="match status" value="1"/>
</dbReference>
<comment type="caution">
    <text evidence="3">The sequence shown here is derived from an EMBL/GenBank/DDBJ whole genome shotgun (WGS) entry which is preliminary data.</text>
</comment>
<reference evidence="3 4" key="1">
    <citation type="submission" date="2021-06" db="EMBL/GenBank/DDBJ databases">
        <authorList>
            <person name="Lee D.H."/>
        </authorList>
    </citation>
    <scope>NUCLEOTIDE SEQUENCE [LARGE SCALE GENOMIC DNA]</scope>
    <source>
        <strain evidence="3 4">MMS21-HV4-11</strain>
    </source>
</reference>
<gene>
    <name evidence="3" type="ORF">KQ910_12815</name>
</gene>
<organism evidence="3 4">
    <name type="scientific">Reyranella humidisoli</name>
    <dbReference type="NCBI Taxonomy" id="2849149"/>
    <lineage>
        <taxon>Bacteria</taxon>
        <taxon>Pseudomonadati</taxon>
        <taxon>Pseudomonadota</taxon>
        <taxon>Alphaproteobacteria</taxon>
        <taxon>Hyphomicrobiales</taxon>
        <taxon>Reyranellaceae</taxon>
        <taxon>Reyranella</taxon>
    </lineage>
</organism>
<keyword evidence="4" id="KW-1185">Reference proteome</keyword>
<feature type="region of interest" description="Disordered" evidence="1">
    <location>
        <begin position="37"/>
        <end position="57"/>
    </location>
</feature>
<evidence type="ECO:0008006" key="5">
    <source>
        <dbReference type="Google" id="ProtNLM"/>
    </source>
</evidence>
<dbReference type="InterPro" id="IPR006311">
    <property type="entry name" value="TAT_signal"/>
</dbReference>
<protein>
    <recommendedName>
        <fullName evidence="5">PsbP protein</fullName>
    </recommendedName>
</protein>
<evidence type="ECO:0000313" key="3">
    <source>
        <dbReference type="EMBL" id="MBU8874649.1"/>
    </source>
</evidence>
<evidence type="ECO:0000313" key="4">
    <source>
        <dbReference type="Proteomes" id="UP000727907"/>
    </source>
</evidence>
<dbReference type="EMBL" id="JAHOPB010000001">
    <property type="protein sequence ID" value="MBU8874649.1"/>
    <property type="molecule type" value="Genomic_DNA"/>
</dbReference>
<keyword evidence="2" id="KW-0732">Signal</keyword>
<dbReference type="Proteomes" id="UP000727907">
    <property type="component" value="Unassembled WGS sequence"/>
</dbReference>
<feature type="chain" id="PRO_5045920576" description="PsbP protein" evidence="2">
    <location>
        <begin position="28"/>
        <end position="183"/>
    </location>
</feature>
<name>A0ABS6IJ67_9HYPH</name>
<dbReference type="RefSeq" id="WP_216960557.1">
    <property type="nucleotide sequence ID" value="NZ_JAHOPB010000001.1"/>
</dbReference>
<proteinExistence type="predicted"/>
<evidence type="ECO:0000256" key="1">
    <source>
        <dbReference type="SAM" id="MobiDB-lite"/>
    </source>
</evidence>
<sequence>MPLTRRTFGALGLAALAPLPVPGPVHAQAAPMERVTGDDGRFTIDLPRGYTTKTSPRPDGGTMLQYSYLWKDAVGQYNAIDLAVVDPPPGSTKRIDVQAAQRAMAARYPNSFLADYRDVRSGPAEGVAFSMTVASNRGFGPHTIAMRVYTMDGRLYEMLAATRVEDRNDPTVIAFLDSLRILR</sequence>
<evidence type="ECO:0000256" key="2">
    <source>
        <dbReference type="SAM" id="SignalP"/>
    </source>
</evidence>
<accession>A0ABS6IJ67</accession>
<feature type="signal peptide" evidence="2">
    <location>
        <begin position="1"/>
        <end position="27"/>
    </location>
</feature>